<gene>
    <name evidence="2" type="ORF">MSZNOR_1889</name>
</gene>
<evidence type="ECO:0000313" key="2">
    <source>
        <dbReference type="EMBL" id="CAI8817264.1"/>
    </source>
</evidence>
<proteinExistence type="predicted"/>
<reference evidence="2 3" key="1">
    <citation type="submission" date="2023-03" db="EMBL/GenBank/DDBJ databases">
        <authorList>
            <person name="Pearce D."/>
        </authorList>
    </citation>
    <scope>NUCLEOTIDE SEQUENCE [LARGE SCALE GENOMIC DNA]</scope>
    <source>
        <strain evidence="2">Msz</strain>
    </source>
</reference>
<protein>
    <submittedName>
        <fullName evidence="2">Nucleic acid-binding protein</fullName>
    </submittedName>
</protein>
<evidence type="ECO:0000313" key="3">
    <source>
        <dbReference type="Proteomes" id="UP001162030"/>
    </source>
</evidence>
<evidence type="ECO:0000259" key="1">
    <source>
        <dbReference type="Pfam" id="PF01850"/>
    </source>
</evidence>
<dbReference type="InterPro" id="IPR029060">
    <property type="entry name" value="PIN-like_dom_sf"/>
</dbReference>
<dbReference type="InterPro" id="IPR002716">
    <property type="entry name" value="PIN_dom"/>
</dbReference>
<accession>A0ABM9I0X8</accession>
<keyword evidence="3" id="KW-1185">Reference proteome</keyword>
<dbReference type="Proteomes" id="UP001162030">
    <property type="component" value="Chromosome"/>
</dbReference>
<dbReference type="CDD" id="cd18692">
    <property type="entry name" value="PIN_VapC-like"/>
    <property type="match status" value="1"/>
</dbReference>
<feature type="domain" description="PIN" evidence="1">
    <location>
        <begin position="8"/>
        <end position="117"/>
    </location>
</feature>
<name>A0ABM9I0X8_9GAMM</name>
<dbReference type="Pfam" id="PF01850">
    <property type="entry name" value="PIN"/>
    <property type="match status" value="1"/>
</dbReference>
<dbReference type="SUPFAM" id="SSF88723">
    <property type="entry name" value="PIN domain-like"/>
    <property type="match status" value="1"/>
</dbReference>
<sequence>MRGTKASFFDTNVLLYLLSGDEVKADRAEAVVSQGGVISIQVLNEFVSIGVRKLGMSYAEIRDVLTPIRLICRIEPLSLETHDLGVQVAERYGFSMYDALTVASALLAGCDVLYTEDLQNGQLIEERLEVRNPFAAS</sequence>
<dbReference type="Gene3D" id="3.40.50.1010">
    <property type="entry name" value="5'-nuclease"/>
    <property type="match status" value="1"/>
</dbReference>
<dbReference type="RefSeq" id="WP_317963901.1">
    <property type="nucleotide sequence ID" value="NZ_OX458333.1"/>
</dbReference>
<dbReference type="EMBL" id="OX458333">
    <property type="protein sequence ID" value="CAI8817264.1"/>
    <property type="molecule type" value="Genomic_DNA"/>
</dbReference>
<organism evidence="2 3">
    <name type="scientific">Methylocaldum szegediense</name>
    <dbReference type="NCBI Taxonomy" id="73780"/>
    <lineage>
        <taxon>Bacteria</taxon>
        <taxon>Pseudomonadati</taxon>
        <taxon>Pseudomonadota</taxon>
        <taxon>Gammaproteobacteria</taxon>
        <taxon>Methylococcales</taxon>
        <taxon>Methylococcaceae</taxon>
        <taxon>Methylocaldum</taxon>
    </lineage>
</organism>